<reference evidence="1" key="2">
    <citation type="submission" date="2023-01" db="EMBL/GenBank/DDBJ databases">
        <authorList>
            <person name="Sun Q."/>
            <person name="Evtushenko L."/>
        </authorList>
    </citation>
    <scope>NUCLEOTIDE SEQUENCE</scope>
    <source>
        <strain evidence="1">VKM B-1513</strain>
    </source>
</reference>
<sequence length="200" mass="22772">MANRYIARSKLSNEQVEALLWAVCSNFSVPIASENAGISERSAAETMRKLRDMIARSGTLFHQIGLPLDWPDDGDPLWQRLHTCVFDCPSEIRESFEGVDGPGTALLGNRRLCSACEFLPLVQPRPMLLRTLRHLRTEQRGLPTGSFKSVFLTALVYDRFRDIELDRALKDDEAMKRLGSTRRNHMTMMFEACKQTLRKA</sequence>
<protein>
    <submittedName>
        <fullName evidence="1">Uncharacterized protein</fullName>
    </submittedName>
</protein>
<accession>A0A9W6MNA4</accession>
<dbReference type="Proteomes" id="UP001143486">
    <property type="component" value="Unassembled WGS sequence"/>
</dbReference>
<name>A0A9W6MNA4_9PROT</name>
<reference evidence="1" key="1">
    <citation type="journal article" date="2014" name="Int. J. Syst. Evol. Microbiol.">
        <title>Complete genome sequence of Corynebacterium casei LMG S-19264T (=DSM 44701T), isolated from a smear-ripened cheese.</title>
        <authorList>
            <consortium name="US DOE Joint Genome Institute (JGI-PGF)"/>
            <person name="Walter F."/>
            <person name="Albersmeier A."/>
            <person name="Kalinowski J."/>
            <person name="Ruckert C."/>
        </authorList>
    </citation>
    <scope>NUCLEOTIDE SEQUENCE</scope>
    <source>
        <strain evidence="1">VKM B-1513</strain>
    </source>
</reference>
<evidence type="ECO:0000313" key="1">
    <source>
        <dbReference type="EMBL" id="GLK51701.1"/>
    </source>
</evidence>
<comment type="caution">
    <text evidence="1">The sequence shown here is derived from an EMBL/GenBank/DDBJ whole genome shotgun (WGS) entry which is preliminary data.</text>
</comment>
<gene>
    <name evidence="1" type="ORF">GCM10017621_12090</name>
</gene>
<dbReference type="AlphaFoldDB" id="A0A9W6MNA4"/>
<evidence type="ECO:0000313" key="2">
    <source>
        <dbReference type="Proteomes" id="UP001143486"/>
    </source>
</evidence>
<dbReference type="EMBL" id="BSFE01000003">
    <property type="protein sequence ID" value="GLK51701.1"/>
    <property type="molecule type" value="Genomic_DNA"/>
</dbReference>
<organism evidence="1 2">
    <name type="scientific">Maricaulis virginensis</name>
    <dbReference type="NCBI Taxonomy" id="144022"/>
    <lineage>
        <taxon>Bacteria</taxon>
        <taxon>Pseudomonadati</taxon>
        <taxon>Pseudomonadota</taxon>
        <taxon>Alphaproteobacteria</taxon>
        <taxon>Maricaulales</taxon>
        <taxon>Maricaulaceae</taxon>
        <taxon>Maricaulis</taxon>
    </lineage>
</organism>
<keyword evidence="2" id="KW-1185">Reference proteome</keyword>
<proteinExistence type="predicted"/>
<dbReference type="RefSeq" id="WP_271186083.1">
    <property type="nucleotide sequence ID" value="NZ_BSFE01000003.1"/>
</dbReference>